<dbReference type="RefSeq" id="WP_092505207.1">
    <property type="nucleotide sequence ID" value="NZ_LT629695.1"/>
</dbReference>
<dbReference type="SUPFAM" id="SSF46894">
    <property type="entry name" value="C-terminal effector domain of the bipartite response regulators"/>
    <property type="match status" value="1"/>
</dbReference>
<dbReference type="STRING" id="399736.SAMN04489720_2344"/>
<sequence>MATDATRTRGQITLGIIDDFAILLESLRVWLERNAPDLDVVVCASTFREFAMDTSFPPDVTLIGELRHESTTIASRIKACVAAGSQVVIVADDRSVDHHQALQAGAAEALPRKTPMLEIVQAIRRASQRQVPVVRRAAPLERPRLSPGERQALTYYVQGYSTQQVATAMNVKYETAKTFLRRVRQKYAAVDRAAGKRADLIVRATEDGIL</sequence>
<accession>A0A1G8F5N1</accession>
<reference evidence="7" key="1">
    <citation type="submission" date="2016-10" db="EMBL/GenBank/DDBJ databases">
        <authorList>
            <person name="Varghese N."/>
            <person name="Submissions S."/>
        </authorList>
    </citation>
    <scope>NUCLEOTIDE SEQUENCE [LARGE SCALE GENOMIC DNA]</scope>
    <source>
        <strain evidence="7">DSM 22002</strain>
    </source>
</reference>
<dbReference type="AlphaFoldDB" id="A0A1G8F5N1"/>
<dbReference type="InterPro" id="IPR013249">
    <property type="entry name" value="RNA_pol_sigma70_r4_t2"/>
</dbReference>
<evidence type="ECO:0000313" key="6">
    <source>
        <dbReference type="EMBL" id="SDH77493.1"/>
    </source>
</evidence>
<dbReference type="Pfam" id="PF08281">
    <property type="entry name" value="Sigma70_r4_2"/>
    <property type="match status" value="1"/>
</dbReference>
<organism evidence="6 7">
    <name type="scientific">Agrococcus jejuensis</name>
    <dbReference type="NCBI Taxonomy" id="399736"/>
    <lineage>
        <taxon>Bacteria</taxon>
        <taxon>Bacillati</taxon>
        <taxon>Actinomycetota</taxon>
        <taxon>Actinomycetes</taxon>
        <taxon>Micrococcales</taxon>
        <taxon>Microbacteriaceae</taxon>
        <taxon>Agrococcus</taxon>
    </lineage>
</organism>
<dbReference type="GO" id="GO:0006352">
    <property type="term" value="P:DNA-templated transcription initiation"/>
    <property type="evidence" value="ECO:0007669"/>
    <property type="project" value="InterPro"/>
</dbReference>
<dbReference type="Gene3D" id="3.40.50.2300">
    <property type="match status" value="1"/>
</dbReference>
<evidence type="ECO:0000256" key="4">
    <source>
        <dbReference type="ARBA" id="ARBA00023163"/>
    </source>
</evidence>
<name>A0A1G8F5N1_9MICO</name>
<dbReference type="SUPFAM" id="SSF52172">
    <property type="entry name" value="CheY-like"/>
    <property type="match status" value="1"/>
</dbReference>
<dbReference type="InterPro" id="IPR016032">
    <property type="entry name" value="Sig_transdc_resp-reg_C-effctor"/>
</dbReference>
<evidence type="ECO:0000313" key="7">
    <source>
        <dbReference type="Proteomes" id="UP000198822"/>
    </source>
</evidence>
<feature type="domain" description="HTH luxR-type" evidence="5">
    <location>
        <begin position="142"/>
        <end position="204"/>
    </location>
</feature>
<keyword evidence="3" id="KW-0731">Sigma factor</keyword>
<dbReference type="InterPro" id="IPR011006">
    <property type="entry name" value="CheY-like_superfamily"/>
</dbReference>
<keyword evidence="4" id="KW-0804">Transcription</keyword>
<dbReference type="InterPro" id="IPR000792">
    <property type="entry name" value="Tscrpt_reg_LuxR_C"/>
</dbReference>
<evidence type="ECO:0000256" key="1">
    <source>
        <dbReference type="ARBA" id="ARBA00010641"/>
    </source>
</evidence>
<keyword evidence="7" id="KW-1185">Reference proteome</keyword>
<dbReference type="GO" id="GO:0016987">
    <property type="term" value="F:sigma factor activity"/>
    <property type="evidence" value="ECO:0007669"/>
    <property type="project" value="UniProtKB-KW"/>
</dbReference>
<keyword evidence="6" id="KW-0238">DNA-binding</keyword>
<dbReference type="GO" id="GO:0003677">
    <property type="term" value="F:DNA binding"/>
    <property type="evidence" value="ECO:0007669"/>
    <property type="project" value="UniProtKB-KW"/>
</dbReference>
<proteinExistence type="inferred from homology"/>
<dbReference type="OrthoDB" id="4928917at2"/>
<dbReference type="SMART" id="SM00421">
    <property type="entry name" value="HTH_LUXR"/>
    <property type="match status" value="1"/>
</dbReference>
<dbReference type="EMBL" id="LT629695">
    <property type="protein sequence ID" value="SDH77493.1"/>
    <property type="molecule type" value="Genomic_DNA"/>
</dbReference>
<comment type="similarity">
    <text evidence="1">Belongs to the sigma-70 factor family. ECF subfamily.</text>
</comment>
<evidence type="ECO:0000256" key="2">
    <source>
        <dbReference type="ARBA" id="ARBA00023015"/>
    </source>
</evidence>
<keyword evidence="2" id="KW-0805">Transcription regulation</keyword>
<evidence type="ECO:0000259" key="5">
    <source>
        <dbReference type="SMART" id="SM00421"/>
    </source>
</evidence>
<evidence type="ECO:0000256" key="3">
    <source>
        <dbReference type="ARBA" id="ARBA00023082"/>
    </source>
</evidence>
<protein>
    <submittedName>
        <fullName evidence="6">DNA-binding response regulator, NarL/FixJ family, contains REC and HTH domains</fullName>
    </submittedName>
</protein>
<gene>
    <name evidence="6" type="ORF">SAMN04489720_2344</name>
</gene>
<dbReference type="Proteomes" id="UP000198822">
    <property type="component" value="Chromosome I"/>
</dbReference>